<evidence type="ECO:0000256" key="6">
    <source>
        <dbReference type="ARBA" id="ARBA00023295"/>
    </source>
</evidence>
<dbReference type="PANTHER" id="PTHR23403">
    <property type="entry name" value="TREHALASE"/>
    <property type="match status" value="1"/>
</dbReference>
<evidence type="ECO:0000256" key="2">
    <source>
        <dbReference type="ARBA" id="ARBA00005615"/>
    </source>
</evidence>
<dbReference type="PANTHER" id="PTHR23403:SF1">
    <property type="entry name" value="TREHALASE"/>
    <property type="match status" value="1"/>
</dbReference>
<evidence type="ECO:0000256" key="1">
    <source>
        <dbReference type="ARBA" id="ARBA00001576"/>
    </source>
</evidence>
<feature type="signal peptide" evidence="8">
    <location>
        <begin position="1"/>
        <end position="22"/>
    </location>
</feature>
<accession>A0A9P0BEV8</accession>
<protein>
    <recommendedName>
        <fullName evidence="4 7">Trehalase</fullName>
        <ecNumber evidence="3 7">3.2.1.28</ecNumber>
    </recommendedName>
    <alternativeName>
        <fullName evidence="7">Alpha-trehalose glucohydrolase</fullName>
    </alternativeName>
</protein>
<organism evidence="9 10">
    <name type="scientific">Brassicogethes aeneus</name>
    <name type="common">Rape pollen beetle</name>
    <name type="synonym">Meligethes aeneus</name>
    <dbReference type="NCBI Taxonomy" id="1431903"/>
    <lineage>
        <taxon>Eukaryota</taxon>
        <taxon>Metazoa</taxon>
        <taxon>Ecdysozoa</taxon>
        <taxon>Arthropoda</taxon>
        <taxon>Hexapoda</taxon>
        <taxon>Insecta</taxon>
        <taxon>Pterygota</taxon>
        <taxon>Neoptera</taxon>
        <taxon>Endopterygota</taxon>
        <taxon>Coleoptera</taxon>
        <taxon>Polyphaga</taxon>
        <taxon>Cucujiformia</taxon>
        <taxon>Nitidulidae</taxon>
        <taxon>Meligethinae</taxon>
        <taxon>Brassicogethes</taxon>
    </lineage>
</organism>
<dbReference type="Gene3D" id="1.50.10.10">
    <property type="match status" value="1"/>
</dbReference>
<sequence length="563" mass="65338">MGATFYFALTLLAVLKHVQVDSQEVDLCDSQIYCHGTLLDTVQKARVFNDSKTFVDMSLKNTPEETLTVFNNLMKNTSNEPTHKQLTDFVNENFQTGDELETWTPSDYTETPKFLEKINSRDGDIKEFAQNLVKIWPTLGRKVSSKVSENPEKYSLIAMPNGFIIPGGRFKEIYYWDTYWIIKGLLLSDMKTTVKGILENFLSFVEKYGFIPNGSRVYYLNRSQPPLLSWMVMEYIKATNDLEWLKTNIHTLERELNYWIKNKTVKIDYNGEKIMLAHYTVNSDTPRPESYLEDSQTCAYQQEENARKNCYKDIKSGAESGWDFSTRWIFQDDTKKTNLSDIKTRRNIPVDLNAFLQRAFADLGKLYKKIGNYKKSKEWRNHASLWNKNIDTVLYDEKDGIWYDYDNVKGELRKEFYPSNFAPLFSMSYDSKRSKILGDRAVEYLEREKITQYLGGIPTSLIRSGEQWDLPNAWPPTQDMVVTGLHKTKSKKAQSLAELLATRWIRSNQMGFEETGEMFEKYDAESPGKYGGGGEYVVQSGFGWTNGVVLYFIDKFFTKKDDC</sequence>
<dbReference type="EC" id="3.2.1.28" evidence="3 7"/>
<dbReference type="AlphaFoldDB" id="A0A9P0BEV8"/>
<reference evidence="9" key="1">
    <citation type="submission" date="2021-12" db="EMBL/GenBank/DDBJ databases">
        <authorList>
            <person name="King R."/>
        </authorList>
    </citation>
    <scope>NUCLEOTIDE SEQUENCE</scope>
</reference>
<comment type="similarity">
    <text evidence="2 7">Belongs to the glycosyl hydrolase 37 family.</text>
</comment>
<keyword evidence="10" id="KW-1185">Reference proteome</keyword>
<keyword evidence="8" id="KW-0732">Signal</keyword>
<gene>
    <name evidence="9" type="ORF">MELIAE_LOCUS12812</name>
</gene>
<keyword evidence="6 7" id="KW-0326">Glycosidase</keyword>
<dbReference type="PROSITE" id="PS00927">
    <property type="entry name" value="TREHALASE_1"/>
    <property type="match status" value="1"/>
</dbReference>
<keyword evidence="5 7" id="KW-0378">Hydrolase</keyword>
<dbReference type="Pfam" id="PF01204">
    <property type="entry name" value="Trehalase"/>
    <property type="match status" value="1"/>
</dbReference>
<evidence type="ECO:0000256" key="4">
    <source>
        <dbReference type="ARBA" id="ARBA00019905"/>
    </source>
</evidence>
<dbReference type="PROSITE" id="PS00928">
    <property type="entry name" value="TREHALASE_2"/>
    <property type="match status" value="1"/>
</dbReference>
<evidence type="ECO:0000256" key="3">
    <source>
        <dbReference type="ARBA" id="ARBA00012757"/>
    </source>
</evidence>
<evidence type="ECO:0000313" key="9">
    <source>
        <dbReference type="EMBL" id="CAH0564208.1"/>
    </source>
</evidence>
<dbReference type="OrthoDB" id="3542292at2759"/>
<dbReference type="InterPro" id="IPR012341">
    <property type="entry name" value="6hp_glycosidase-like_sf"/>
</dbReference>
<evidence type="ECO:0000256" key="7">
    <source>
        <dbReference type="RuleBase" id="RU361180"/>
    </source>
</evidence>
<dbReference type="PRINTS" id="PR00744">
    <property type="entry name" value="GLHYDRLASE37"/>
</dbReference>
<dbReference type="InterPro" id="IPR001661">
    <property type="entry name" value="Glyco_hydro_37"/>
</dbReference>
<name>A0A9P0BEV8_BRAAE</name>
<dbReference type="GO" id="GO:0005993">
    <property type="term" value="P:trehalose catabolic process"/>
    <property type="evidence" value="ECO:0007669"/>
    <property type="project" value="TreeGrafter"/>
</dbReference>
<proteinExistence type="inferred from homology"/>
<evidence type="ECO:0000256" key="8">
    <source>
        <dbReference type="SAM" id="SignalP"/>
    </source>
</evidence>
<dbReference type="InterPro" id="IPR018232">
    <property type="entry name" value="Glyco_hydro_37_CS"/>
</dbReference>
<comment type="catalytic activity">
    <reaction evidence="1 7">
        <text>alpha,alpha-trehalose + H2O = alpha-D-glucose + beta-D-glucose</text>
        <dbReference type="Rhea" id="RHEA:32675"/>
        <dbReference type="ChEBI" id="CHEBI:15377"/>
        <dbReference type="ChEBI" id="CHEBI:15903"/>
        <dbReference type="ChEBI" id="CHEBI:16551"/>
        <dbReference type="ChEBI" id="CHEBI:17925"/>
        <dbReference type="EC" id="3.2.1.28"/>
    </reaction>
</comment>
<dbReference type="InterPro" id="IPR008928">
    <property type="entry name" value="6-hairpin_glycosidase_sf"/>
</dbReference>
<dbReference type="SUPFAM" id="SSF48208">
    <property type="entry name" value="Six-hairpin glycosidases"/>
    <property type="match status" value="1"/>
</dbReference>
<dbReference type="EMBL" id="OV121140">
    <property type="protein sequence ID" value="CAH0564208.1"/>
    <property type="molecule type" value="Genomic_DNA"/>
</dbReference>
<dbReference type="Proteomes" id="UP001154078">
    <property type="component" value="Chromosome 9"/>
</dbReference>
<dbReference type="GO" id="GO:0004555">
    <property type="term" value="F:alpha,alpha-trehalase activity"/>
    <property type="evidence" value="ECO:0007669"/>
    <property type="project" value="UniProtKB-EC"/>
</dbReference>
<evidence type="ECO:0000256" key="5">
    <source>
        <dbReference type="ARBA" id="ARBA00022801"/>
    </source>
</evidence>
<evidence type="ECO:0000313" key="10">
    <source>
        <dbReference type="Proteomes" id="UP001154078"/>
    </source>
</evidence>
<feature type="chain" id="PRO_5040167652" description="Trehalase" evidence="8">
    <location>
        <begin position="23"/>
        <end position="563"/>
    </location>
</feature>